<dbReference type="EMBL" id="AUZY01008091">
    <property type="protein sequence ID" value="EQD47370.1"/>
    <property type="molecule type" value="Genomic_DNA"/>
</dbReference>
<dbReference type="PANTHER" id="PTHR46649:SF4">
    <property type="entry name" value="HALOACID DEHALOGENASE-LIKE HYDROLASE (HAD) SUPERFAMILY PROTEIN"/>
    <property type="match status" value="1"/>
</dbReference>
<accession>T1AZ28</accession>
<reference evidence="1" key="2">
    <citation type="journal article" date="2014" name="ISME J.">
        <title>Microbial stratification in low pH oxic and suboxic macroscopic growths along an acid mine drainage.</title>
        <authorList>
            <person name="Mendez-Garcia C."/>
            <person name="Mesa V."/>
            <person name="Sprenger R.R."/>
            <person name="Richter M."/>
            <person name="Diez M.S."/>
            <person name="Solano J."/>
            <person name="Bargiela R."/>
            <person name="Golyshina O.V."/>
            <person name="Manteca A."/>
            <person name="Ramos J.L."/>
            <person name="Gallego J.R."/>
            <person name="Llorente I."/>
            <person name="Martins Dos Santos V.A."/>
            <person name="Jensen O.N."/>
            <person name="Pelaez A.I."/>
            <person name="Sanchez J."/>
            <person name="Ferrer M."/>
        </authorList>
    </citation>
    <scope>NUCLEOTIDE SEQUENCE</scope>
</reference>
<name>T1AZ28_9ZZZZ</name>
<dbReference type="GO" id="GO:0016787">
    <property type="term" value="F:hydrolase activity"/>
    <property type="evidence" value="ECO:0007669"/>
    <property type="project" value="UniProtKB-KW"/>
</dbReference>
<reference evidence="1" key="1">
    <citation type="submission" date="2013-08" db="EMBL/GenBank/DDBJ databases">
        <authorList>
            <person name="Mendez C."/>
            <person name="Richter M."/>
            <person name="Ferrer M."/>
            <person name="Sanchez J."/>
        </authorList>
    </citation>
    <scope>NUCLEOTIDE SEQUENCE</scope>
</reference>
<keyword evidence="1" id="KW-0378">Hydrolase</keyword>
<dbReference type="AlphaFoldDB" id="T1AZ28"/>
<feature type="non-terminal residue" evidence="1">
    <location>
        <position position="1"/>
    </location>
</feature>
<sequence>RLVARQPFQVVPGALGQLERVREGGYRTAVVSNLLGETGRSMWRVLQKLGLDRYLETRAFSDELPWAKPAPEIFWTAIRPLATDPRDAIHIGDLPNDVLGARAAGFRLAARFEGARAYGRLYAALCHPDEPILPPPERVLASWEELPRLLTEIFPEIAPTEGGPEPPAVG</sequence>
<dbReference type="Pfam" id="PF13419">
    <property type="entry name" value="HAD_2"/>
    <property type="match status" value="1"/>
</dbReference>
<proteinExistence type="predicted"/>
<comment type="caution">
    <text evidence="1">The sequence shown here is derived from an EMBL/GenBank/DDBJ whole genome shotgun (WGS) entry which is preliminary data.</text>
</comment>
<dbReference type="InterPro" id="IPR023214">
    <property type="entry name" value="HAD_sf"/>
</dbReference>
<protein>
    <submittedName>
        <fullName evidence="1">HAD-superfamily hydrolase, subfamily IA, variant 3</fullName>
    </submittedName>
</protein>
<evidence type="ECO:0000313" key="1">
    <source>
        <dbReference type="EMBL" id="EQD47370.1"/>
    </source>
</evidence>
<dbReference type="InterPro" id="IPR041492">
    <property type="entry name" value="HAD_2"/>
</dbReference>
<dbReference type="SUPFAM" id="SSF56784">
    <property type="entry name" value="HAD-like"/>
    <property type="match status" value="1"/>
</dbReference>
<gene>
    <name evidence="1" type="ORF">B1B_12365</name>
</gene>
<dbReference type="Gene3D" id="3.40.50.1000">
    <property type="entry name" value="HAD superfamily/HAD-like"/>
    <property type="match status" value="1"/>
</dbReference>
<organism evidence="1">
    <name type="scientific">mine drainage metagenome</name>
    <dbReference type="NCBI Taxonomy" id="410659"/>
    <lineage>
        <taxon>unclassified sequences</taxon>
        <taxon>metagenomes</taxon>
        <taxon>ecological metagenomes</taxon>
    </lineage>
</organism>
<dbReference type="PANTHER" id="PTHR46649">
    <property type="match status" value="1"/>
</dbReference>
<dbReference type="InterPro" id="IPR036412">
    <property type="entry name" value="HAD-like_sf"/>
</dbReference>